<dbReference type="EMBL" id="DSAY01000167">
    <property type="protein sequence ID" value="HDP15889.1"/>
    <property type="molecule type" value="Genomic_DNA"/>
</dbReference>
<dbReference type="GO" id="GO:0050660">
    <property type="term" value="F:flavin adenine dinucleotide binding"/>
    <property type="evidence" value="ECO:0007669"/>
    <property type="project" value="TreeGrafter"/>
</dbReference>
<dbReference type="GO" id="GO:0008767">
    <property type="term" value="F:UDP-galactopyranose mutase activity"/>
    <property type="evidence" value="ECO:0007669"/>
    <property type="project" value="TreeGrafter"/>
</dbReference>
<proteinExistence type="predicted"/>
<dbReference type="SUPFAM" id="SSF51971">
    <property type="entry name" value="Nucleotide-binding domain"/>
    <property type="match status" value="1"/>
</dbReference>
<organism evidence="2">
    <name type="scientific">Thermofilum adornatum</name>
    <dbReference type="NCBI Taxonomy" id="1365176"/>
    <lineage>
        <taxon>Archaea</taxon>
        <taxon>Thermoproteota</taxon>
        <taxon>Thermoprotei</taxon>
        <taxon>Thermofilales</taxon>
        <taxon>Thermofilaceae</taxon>
        <taxon>Thermofilum</taxon>
    </lineage>
</organism>
<dbReference type="PANTHER" id="PTHR21197">
    <property type="entry name" value="UDP-GALACTOPYRANOSE MUTASE"/>
    <property type="match status" value="1"/>
</dbReference>
<name>A0A7C1GKL9_9CREN</name>
<gene>
    <name evidence="2" type="ORF">ENN26_08990</name>
</gene>
<sequence length="435" mass="50085">MSRIAVLGCGWSGLVLSIRLKKLYPEAEVICVDRNFEGGLLKSININGYLFDAGGSHVVFSRSREVLEGILSLGGDWVSRERMSYVFFDGTFVPYPFENGLYVFSPEKRARYGYSLIKALVEYHDEKPKNFKEWLYKTFGKEVAEDYLIPYNEKIWKRPLEQLSADWVYTPGRLPLPSLEDIVKTVAGIPTVGYKEQSIFYYPRKGGIFKQWESAYVTAKTLGVTFLREDVRKVKNASGEYVLNGWFRADRVLSTLPLVEAPNIFDLSEEALRTSDKLEYNSVIVVGLGLRREAPRQHWVYVPDKKIIFHRYAWISNYGEDTPPDRATLIAEVTIPRGQKIDLDEVRAKVISGLVELGVVREDDIEVAEGWIHKYGYPIYTLAHSKDVGIIFEELRDMGILTFGRWGSWEYWNTDKIYQKSLELDFKIYNSHNSV</sequence>
<evidence type="ECO:0000313" key="2">
    <source>
        <dbReference type="EMBL" id="HDP15889.1"/>
    </source>
</evidence>
<dbReference type="GO" id="GO:0005829">
    <property type="term" value="C:cytosol"/>
    <property type="evidence" value="ECO:0007669"/>
    <property type="project" value="TreeGrafter"/>
</dbReference>
<evidence type="ECO:0000259" key="1">
    <source>
        <dbReference type="Pfam" id="PF01593"/>
    </source>
</evidence>
<dbReference type="Pfam" id="PF01593">
    <property type="entry name" value="Amino_oxidase"/>
    <property type="match status" value="1"/>
</dbReference>
<dbReference type="GO" id="GO:0016491">
    <property type="term" value="F:oxidoreductase activity"/>
    <property type="evidence" value="ECO:0007669"/>
    <property type="project" value="InterPro"/>
</dbReference>
<dbReference type="PANTHER" id="PTHR21197:SF0">
    <property type="entry name" value="UDP-GALACTOPYRANOSE MUTASE"/>
    <property type="match status" value="1"/>
</dbReference>
<comment type="caution">
    <text evidence="2">The sequence shown here is derived from an EMBL/GenBank/DDBJ whole genome shotgun (WGS) entry which is preliminary data.</text>
</comment>
<feature type="domain" description="Amine oxidase" evidence="1">
    <location>
        <begin position="38"/>
        <end position="357"/>
    </location>
</feature>
<dbReference type="InterPro" id="IPR002937">
    <property type="entry name" value="Amino_oxidase"/>
</dbReference>
<protein>
    <submittedName>
        <fullName evidence="2">NAD(P)/FAD-dependent oxidoreductase</fullName>
    </submittedName>
</protein>
<accession>A0A7C1GKL9</accession>
<dbReference type="AlphaFoldDB" id="A0A7C1GKL9"/>
<dbReference type="Gene3D" id="3.50.50.60">
    <property type="entry name" value="FAD/NAD(P)-binding domain"/>
    <property type="match status" value="1"/>
</dbReference>
<dbReference type="InterPro" id="IPR036188">
    <property type="entry name" value="FAD/NAD-bd_sf"/>
</dbReference>
<reference evidence="2" key="1">
    <citation type="journal article" date="2020" name="mSystems">
        <title>Genome- and Community-Level Interaction Insights into Carbon Utilization and Element Cycling Functions of Hydrothermarchaeota in Hydrothermal Sediment.</title>
        <authorList>
            <person name="Zhou Z."/>
            <person name="Liu Y."/>
            <person name="Xu W."/>
            <person name="Pan J."/>
            <person name="Luo Z.H."/>
            <person name="Li M."/>
        </authorList>
    </citation>
    <scope>NUCLEOTIDE SEQUENCE [LARGE SCALE GENOMIC DNA]</scope>
    <source>
        <strain evidence="2">SpSt-116</strain>
    </source>
</reference>